<feature type="domain" description="Peripheral subunit-binding (PSBD)" evidence="15">
    <location>
        <begin position="113"/>
        <end position="150"/>
    </location>
</feature>
<dbReference type="InterPro" id="IPR003016">
    <property type="entry name" value="2-oxoA_DH_lipoyl-BS"/>
</dbReference>
<dbReference type="EMBL" id="QFYS01000002">
    <property type="protein sequence ID" value="RAK67456.1"/>
    <property type="molecule type" value="Genomic_DNA"/>
</dbReference>
<evidence type="ECO:0000256" key="2">
    <source>
        <dbReference type="ARBA" id="ARBA00005145"/>
    </source>
</evidence>
<evidence type="ECO:0000256" key="4">
    <source>
        <dbReference type="ARBA" id="ARBA00011666"/>
    </source>
</evidence>
<dbReference type="PANTHER" id="PTHR43416:SF5">
    <property type="entry name" value="DIHYDROLIPOYLLYSINE-RESIDUE SUCCINYLTRANSFERASE COMPONENT OF 2-OXOGLUTARATE DEHYDROGENASE COMPLEX, MITOCHONDRIAL"/>
    <property type="match status" value="1"/>
</dbReference>
<keyword evidence="9 12" id="KW-0450">Lipoyl</keyword>
<comment type="pathway">
    <text evidence="2 12">Amino-acid degradation; L-lysine degradation via saccharopine pathway; glutaryl-CoA from L-lysine: step 6/6.</text>
</comment>
<evidence type="ECO:0000313" key="16">
    <source>
        <dbReference type="EMBL" id="RAK67456.1"/>
    </source>
</evidence>
<dbReference type="GO" id="GO:0005829">
    <property type="term" value="C:cytosol"/>
    <property type="evidence" value="ECO:0007669"/>
    <property type="project" value="TreeGrafter"/>
</dbReference>
<organism evidence="16 17">
    <name type="scientific">Phenylobacterium kunshanense</name>
    <dbReference type="NCBI Taxonomy" id="1445034"/>
    <lineage>
        <taxon>Bacteria</taxon>
        <taxon>Pseudomonadati</taxon>
        <taxon>Pseudomonadota</taxon>
        <taxon>Alphaproteobacteria</taxon>
        <taxon>Caulobacterales</taxon>
        <taxon>Caulobacteraceae</taxon>
        <taxon>Phenylobacterium</taxon>
    </lineage>
</organism>
<sequence>MADIMTPALGESVSEATVARWTKKAGDAVRKDEILVELETDKVSLEVAAPADGVLAEISAEEGATVEPGALLGKIAEGAAGTAPKAAAPKAEPAKPAPAPAPAQAPAAKAEPVLAPSAQRIAAENKLDPAAIAGTGKDGRVTKGDALAALEARASAPAAASTPTAPRAIHEREERVKMTRLRQTIARRLKEAQNNAAMLTTFNEVDMSAVMALRNQYKDSFEKKHGVKLGFMSFFVKAVVHALKQVPDVNAEIDGTDVIYKNHYDISVAVGTEKGLVTPVVRDADAMSLADIEKEIGALGKKARDGQLSMDDLQGGTFTISNGGIYGSLMSTPILNPPQSGILGMHKIQERPMVVNGQIVVRPMMYLALSYDHRIVDGKGAVTFLVHVKDAIEDPQRLLLDI</sequence>
<dbReference type="PROSITE" id="PS00189">
    <property type="entry name" value="LIPOYL"/>
    <property type="match status" value="1"/>
</dbReference>
<dbReference type="SUPFAM" id="SSF47005">
    <property type="entry name" value="Peripheral subunit-binding domain of 2-oxo acid dehydrogenase complex"/>
    <property type="match status" value="1"/>
</dbReference>
<proteinExistence type="inferred from homology"/>
<accession>A0A328BN88</accession>
<dbReference type="Gene3D" id="2.40.50.100">
    <property type="match status" value="1"/>
</dbReference>
<comment type="cofactor">
    <cofactor evidence="12">
        <name>(R)-lipoate</name>
        <dbReference type="ChEBI" id="CHEBI:83088"/>
    </cofactor>
    <text evidence="12">Binds 1 lipoyl cofactor covalently.</text>
</comment>
<evidence type="ECO:0000256" key="12">
    <source>
        <dbReference type="RuleBase" id="RU361138"/>
    </source>
</evidence>
<dbReference type="InterPro" id="IPR011053">
    <property type="entry name" value="Single_hybrid_motif"/>
</dbReference>
<evidence type="ECO:0000256" key="6">
    <source>
        <dbReference type="ARBA" id="ARBA00019511"/>
    </source>
</evidence>
<dbReference type="InterPro" id="IPR050537">
    <property type="entry name" value="2-oxoacid_dehydrogenase"/>
</dbReference>
<keyword evidence="8 12" id="KW-0808">Transferase</keyword>
<dbReference type="NCBIfam" id="TIGR01347">
    <property type="entry name" value="sucB"/>
    <property type="match status" value="1"/>
</dbReference>
<dbReference type="PROSITE" id="PS51826">
    <property type="entry name" value="PSBD"/>
    <property type="match status" value="1"/>
</dbReference>
<dbReference type="Proteomes" id="UP000249524">
    <property type="component" value="Unassembled WGS sequence"/>
</dbReference>
<dbReference type="PANTHER" id="PTHR43416">
    <property type="entry name" value="DIHYDROLIPOYLLYSINE-RESIDUE SUCCINYLTRANSFERASE COMPONENT OF 2-OXOGLUTARATE DEHYDROGENASE COMPLEX, MITOCHONDRIAL-RELATED"/>
    <property type="match status" value="1"/>
</dbReference>
<dbReference type="OrthoDB" id="9805770at2"/>
<evidence type="ECO:0000256" key="7">
    <source>
        <dbReference type="ARBA" id="ARBA00022532"/>
    </source>
</evidence>
<dbReference type="InterPro" id="IPR000089">
    <property type="entry name" value="Biotin_lipoyl"/>
</dbReference>
<dbReference type="InterPro" id="IPR036625">
    <property type="entry name" value="E3-bd_dom_sf"/>
</dbReference>
<comment type="catalytic activity">
    <reaction evidence="11 12">
        <text>N(6)-[(R)-dihydrolipoyl]-L-lysyl-[protein] + succinyl-CoA = N(6)-[(R)-S(8)-succinyldihydrolipoyl]-L-lysyl-[protein] + CoA</text>
        <dbReference type="Rhea" id="RHEA:15213"/>
        <dbReference type="Rhea" id="RHEA-COMP:10475"/>
        <dbReference type="Rhea" id="RHEA-COMP:20092"/>
        <dbReference type="ChEBI" id="CHEBI:57287"/>
        <dbReference type="ChEBI" id="CHEBI:57292"/>
        <dbReference type="ChEBI" id="CHEBI:83100"/>
        <dbReference type="ChEBI" id="CHEBI:83120"/>
        <dbReference type="EC" id="2.3.1.61"/>
    </reaction>
</comment>
<keyword evidence="7 12" id="KW-0816">Tricarboxylic acid cycle</keyword>
<evidence type="ECO:0000256" key="3">
    <source>
        <dbReference type="ARBA" id="ARBA00007317"/>
    </source>
</evidence>
<evidence type="ECO:0000256" key="11">
    <source>
        <dbReference type="ARBA" id="ARBA00052761"/>
    </source>
</evidence>
<evidence type="ECO:0000256" key="5">
    <source>
        <dbReference type="ARBA" id="ARBA00012945"/>
    </source>
</evidence>
<dbReference type="Gene3D" id="3.30.559.10">
    <property type="entry name" value="Chloramphenicol acetyltransferase-like domain"/>
    <property type="match status" value="1"/>
</dbReference>
<keyword evidence="10 12" id="KW-0012">Acyltransferase</keyword>
<dbReference type="SUPFAM" id="SSF51230">
    <property type="entry name" value="Single hybrid motif"/>
    <property type="match status" value="1"/>
</dbReference>
<evidence type="ECO:0000256" key="1">
    <source>
        <dbReference type="ARBA" id="ARBA00004052"/>
    </source>
</evidence>
<reference evidence="16 17" key="1">
    <citation type="submission" date="2018-05" db="EMBL/GenBank/DDBJ databases">
        <authorList>
            <person name="Lanie J.A."/>
            <person name="Ng W.-L."/>
            <person name="Kazmierczak K.M."/>
            <person name="Andrzejewski T.M."/>
            <person name="Davidsen T.M."/>
            <person name="Wayne K.J."/>
            <person name="Tettelin H."/>
            <person name="Glass J.I."/>
            <person name="Rusch D."/>
            <person name="Podicherti R."/>
            <person name="Tsui H.-C.T."/>
            <person name="Winkler M.E."/>
        </authorList>
    </citation>
    <scope>NUCLEOTIDE SEQUENCE [LARGE SCALE GENOMIC DNA]</scope>
    <source>
        <strain evidence="16 17">BUT-10</strain>
    </source>
</reference>
<dbReference type="InterPro" id="IPR023213">
    <property type="entry name" value="CAT-like_dom_sf"/>
</dbReference>
<dbReference type="GO" id="GO:0033512">
    <property type="term" value="P:L-lysine catabolic process to acetyl-CoA via saccharopine"/>
    <property type="evidence" value="ECO:0007669"/>
    <property type="project" value="UniProtKB-UniRule"/>
</dbReference>
<gene>
    <name evidence="16" type="ORF">DJ019_05960</name>
</gene>
<dbReference type="GO" id="GO:0045252">
    <property type="term" value="C:oxoglutarate dehydrogenase complex"/>
    <property type="evidence" value="ECO:0007669"/>
    <property type="project" value="UniProtKB-UniRule"/>
</dbReference>
<dbReference type="SUPFAM" id="SSF52777">
    <property type="entry name" value="CoA-dependent acyltransferases"/>
    <property type="match status" value="1"/>
</dbReference>
<evidence type="ECO:0000256" key="9">
    <source>
        <dbReference type="ARBA" id="ARBA00022823"/>
    </source>
</evidence>
<evidence type="ECO:0000259" key="15">
    <source>
        <dbReference type="PROSITE" id="PS51826"/>
    </source>
</evidence>
<dbReference type="InterPro" id="IPR004167">
    <property type="entry name" value="PSBD"/>
</dbReference>
<keyword evidence="17" id="KW-1185">Reference proteome</keyword>
<comment type="similarity">
    <text evidence="3 12">Belongs to the 2-oxoacid dehydrogenase family.</text>
</comment>
<dbReference type="GO" id="GO:0004149">
    <property type="term" value="F:dihydrolipoyllysine-residue succinyltransferase activity"/>
    <property type="evidence" value="ECO:0007669"/>
    <property type="project" value="UniProtKB-UniRule"/>
</dbReference>
<dbReference type="PROSITE" id="PS50968">
    <property type="entry name" value="BIOTINYL_LIPOYL"/>
    <property type="match status" value="1"/>
</dbReference>
<evidence type="ECO:0000256" key="10">
    <source>
        <dbReference type="ARBA" id="ARBA00023315"/>
    </source>
</evidence>
<dbReference type="InterPro" id="IPR001078">
    <property type="entry name" value="2-oxoacid_DH_actylTfrase"/>
</dbReference>
<evidence type="ECO:0000259" key="14">
    <source>
        <dbReference type="PROSITE" id="PS50968"/>
    </source>
</evidence>
<dbReference type="GO" id="GO:0006099">
    <property type="term" value="P:tricarboxylic acid cycle"/>
    <property type="evidence" value="ECO:0007669"/>
    <property type="project" value="UniProtKB-UniRule"/>
</dbReference>
<dbReference type="AlphaFoldDB" id="A0A328BN88"/>
<dbReference type="InterPro" id="IPR006255">
    <property type="entry name" value="SucB"/>
</dbReference>
<evidence type="ECO:0000313" key="17">
    <source>
        <dbReference type="Proteomes" id="UP000249524"/>
    </source>
</evidence>
<dbReference type="Pfam" id="PF02817">
    <property type="entry name" value="E3_binding"/>
    <property type="match status" value="1"/>
</dbReference>
<dbReference type="UniPathway" id="UPA00868">
    <property type="reaction ID" value="UER00840"/>
</dbReference>
<protein>
    <recommendedName>
        <fullName evidence="6 12">Dihydrolipoyllysine-residue succinyltransferase component of 2-oxoglutarate dehydrogenase complex</fullName>
        <ecNumber evidence="5 12">2.3.1.61</ecNumber>
    </recommendedName>
    <alternativeName>
        <fullName evidence="12">2-oxoglutarate dehydrogenase complex component E2</fullName>
    </alternativeName>
</protein>
<dbReference type="Gene3D" id="4.10.320.10">
    <property type="entry name" value="E3-binding domain"/>
    <property type="match status" value="1"/>
</dbReference>
<dbReference type="Pfam" id="PF00198">
    <property type="entry name" value="2-oxoacid_dh"/>
    <property type="match status" value="1"/>
</dbReference>
<dbReference type="Pfam" id="PF00364">
    <property type="entry name" value="Biotin_lipoyl"/>
    <property type="match status" value="1"/>
</dbReference>
<dbReference type="NCBIfam" id="NF004309">
    <property type="entry name" value="PRK05704.1"/>
    <property type="match status" value="1"/>
</dbReference>
<dbReference type="FunFam" id="3.30.559.10:FF:000007">
    <property type="entry name" value="Dihydrolipoamide acetyltransferase component of pyruvate dehydrogenase complex"/>
    <property type="match status" value="1"/>
</dbReference>
<comment type="caution">
    <text evidence="16">The sequence shown here is derived from an EMBL/GenBank/DDBJ whole genome shotgun (WGS) entry which is preliminary data.</text>
</comment>
<feature type="region of interest" description="Disordered" evidence="13">
    <location>
        <begin position="83"/>
        <end position="111"/>
    </location>
</feature>
<evidence type="ECO:0000256" key="8">
    <source>
        <dbReference type="ARBA" id="ARBA00022679"/>
    </source>
</evidence>
<comment type="function">
    <text evidence="1 12">E2 component of the 2-oxoglutarate dehydrogenase (OGDH) complex which catalyzes the second step in the conversion of 2-oxoglutarate to succinyl-CoA and CO(2).</text>
</comment>
<comment type="subunit">
    <text evidence="4">Forms a 24-polypeptide structural core with octahedral symmetry. Part of the 2-oxoglutarate dehydrogenase (OGDH) complex composed of E1 (2-oxoglutarate dehydrogenase), E2 (dihydrolipoamide succinyltransferase) and E3 (dihydrolipoamide dehydrogenase); the complex contains multiple copies of the three enzymatic components (E1, E2 and E3).</text>
</comment>
<dbReference type="RefSeq" id="WP_111275067.1">
    <property type="nucleotide sequence ID" value="NZ_QFYS01000002.1"/>
</dbReference>
<dbReference type="CDD" id="cd06849">
    <property type="entry name" value="lipoyl_domain"/>
    <property type="match status" value="1"/>
</dbReference>
<evidence type="ECO:0000256" key="13">
    <source>
        <dbReference type="SAM" id="MobiDB-lite"/>
    </source>
</evidence>
<dbReference type="EC" id="2.3.1.61" evidence="5 12"/>
<name>A0A328BN88_9CAUL</name>
<feature type="domain" description="Lipoyl-binding" evidence="14">
    <location>
        <begin position="1"/>
        <end position="76"/>
    </location>
</feature>